<dbReference type="EMBL" id="JAZGQO010000004">
    <property type="protein sequence ID" value="KAK6187956.1"/>
    <property type="molecule type" value="Genomic_DNA"/>
</dbReference>
<dbReference type="EC" id="3.2.1.52" evidence="3"/>
<evidence type="ECO:0000313" key="6">
    <source>
        <dbReference type="EMBL" id="KAK6187956.1"/>
    </source>
</evidence>
<dbReference type="Pfam" id="PF00728">
    <property type="entry name" value="Glyco_hydro_20"/>
    <property type="match status" value="1"/>
</dbReference>
<dbReference type="PANTHER" id="PTHR21040:SF8">
    <property type="entry name" value="BCDNA.GH04120"/>
    <property type="match status" value="1"/>
</dbReference>
<dbReference type="Proteomes" id="UP001347796">
    <property type="component" value="Unassembled WGS sequence"/>
</dbReference>
<evidence type="ECO:0000259" key="5">
    <source>
        <dbReference type="Pfam" id="PF00728"/>
    </source>
</evidence>
<dbReference type="GO" id="GO:0004563">
    <property type="term" value="F:beta-N-acetylhexosaminidase activity"/>
    <property type="evidence" value="ECO:0007669"/>
    <property type="project" value="UniProtKB-EC"/>
</dbReference>
<name>A0AAN8K2E2_PATCE</name>
<dbReference type="InterPro" id="IPR038901">
    <property type="entry name" value="HEXDC-like"/>
</dbReference>
<comment type="similarity">
    <text evidence="2">Belongs to the glycosyl hydrolase 20 family.</text>
</comment>
<keyword evidence="4" id="KW-0378">Hydrolase</keyword>
<dbReference type="Gene3D" id="3.20.20.80">
    <property type="entry name" value="Glycosidases"/>
    <property type="match status" value="1"/>
</dbReference>
<comment type="catalytic activity">
    <reaction evidence="1">
        <text>Hydrolysis of terminal non-reducing N-acetyl-D-hexosamine residues in N-acetyl-beta-D-hexosaminides.</text>
        <dbReference type="EC" id="3.2.1.52"/>
    </reaction>
</comment>
<accession>A0AAN8K2E2</accession>
<gene>
    <name evidence="6" type="ORF">SNE40_005872</name>
</gene>
<evidence type="ECO:0000313" key="7">
    <source>
        <dbReference type="Proteomes" id="UP001347796"/>
    </source>
</evidence>
<dbReference type="CDD" id="cd06565">
    <property type="entry name" value="GH20_GcnA-like"/>
    <property type="match status" value="1"/>
</dbReference>
<evidence type="ECO:0000256" key="1">
    <source>
        <dbReference type="ARBA" id="ARBA00001231"/>
    </source>
</evidence>
<dbReference type="InterPro" id="IPR015883">
    <property type="entry name" value="Glyco_hydro_20_cat"/>
</dbReference>
<proteinExistence type="inferred from homology"/>
<dbReference type="PANTHER" id="PTHR21040">
    <property type="entry name" value="BCDNA.GH04120"/>
    <property type="match status" value="1"/>
</dbReference>
<dbReference type="AlphaFoldDB" id="A0AAN8K2E2"/>
<organism evidence="6 7">
    <name type="scientific">Patella caerulea</name>
    <name type="common">Rayed Mediterranean limpet</name>
    <dbReference type="NCBI Taxonomy" id="87958"/>
    <lineage>
        <taxon>Eukaryota</taxon>
        <taxon>Metazoa</taxon>
        <taxon>Spiralia</taxon>
        <taxon>Lophotrochozoa</taxon>
        <taxon>Mollusca</taxon>
        <taxon>Gastropoda</taxon>
        <taxon>Patellogastropoda</taxon>
        <taxon>Patelloidea</taxon>
        <taxon>Patellidae</taxon>
        <taxon>Patella</taxon>
    </lineage>
</organism>
<dbReference type="GO" id="GO:0005975">
    <property type="term" value="P:carbohydrate metabolic process"/>
    <property type="evidence" value="ECO:0007669"/>
    <property type="project" value="InterPro"/>
</dbReference>
<dbReference type="InterPro" id="IPR017853">
    <property type="entry name" value="GH"/>
</dbReference>
<reference evidence="6 7" key="1">
    <citation type="submission" date="2024-01" db="EMBL/GenBank/DDBJ databases">
        <title>The genome of the rayed Mediterranean limpet Patella caerulea (Linnaeus, 1758).</title>
        <authorList>
            <person name="Anh-Thu Weber A."/>
            <person name="Halstead-Nussloch G."/>
        </authorList>
    </citation>
    <scope>NUCLEOTIDE SEQUENCE [LARGE SCALE GENOMIC DNA]</scope>
    <source>
        <strain evidence="6">AATW-2023a</strain>
        <tissue evidence="6">Whole specimen</tissue>
    </source>
</reference>
<keyword evidence="7" id="KW-1185">Reference proteome</keyword>
<sequence>MDESSHRLVHLDLKGAPPKISYMQKIFPLFKAWGATGLLIEYEDMFPYHGKLGVLASTTAYSPGEIKEILQLAKQNNLFVIPLIQTFGHLEFVLKHREFAGLRELLDYPMSLCPSKYDSLIVVQTMIDQVMAAHPDTKWLHIGCDEVYHMGLCEDCKRIMADEKLVVEQIFFSHVNSVASYVRQKYPGITPIIWDDMLRLSELPLLKESGLGELVEPMVWHYLTDFMLPPGLFDRLSKVFPNMWVASAFKGATGSSMIVTNIIYHIDNQLAWLKAVEYEKPKFKNIRGIAVTGWQRYDHYAILCELLPHSLPSLAICLQIIKKGSFTKDIHSEISNQLKFTSLLPLVPYNITEEISCEFPGSDVYIGSVKLVRLSAEADALLNSTGVFTWMNDYCIEKNFTNPNHLQPMVNEAIRLLGHIQQVKINLNQALTEIFYPNTVDEWLGVHVLPRFQKLTKIMESGQQQLENFRTKNS</sequence>
<comment type="caution">
    <text evidence="6">The sequence shown here is derived from an EMBL/GenBank/DDBJ whole genome shotgun (WGS) entry which is preliminary data.</text>
</comment>
<evidence type="ECO:0000256" key="3">
    <source>
        <dbReference type="ARBA" id="ARBA00012663"/>
    </source>
</evidence>
<dbReference type="SUPFAM" id="SSF51445">
    <property type="entry name" value="(Trans)glycosidases"/>
    <property type="match status" value="1"/>
</dbReference>
<evidence type="ECO:0000256" key="2">
    <source>
        <dbReference type="ARBA" id="ARBA00006285"/>
    </source>
</evidence>
<feature type="domain" description="Glycoside hydrolase family 20 catalytic" evidence="5">
    <location>
        <begin position="58"/>
        <end position="202"/>
    </location>
</feature>
<protein>
    <recommendedName>
        <fullName evidence="3">beta-N-acetylhexosaminidase</fullName>
        <ecNumber evidence="3">3.2.1.52</ecNumber>
    </recommendedName>
</protein>
<evidence type="ECO:0000256" key="4">
    <source>
        <dbReference type="ARBA" id="ARBA00022801"/>
    </source>
</evidence>